<dbReference type="AlphaFoldDB" id="A0A1G6TNQ5"/>
<dbReference type="EMBL" id="FMZE01000007">
    <property type="protein sequence ID" value="SDD30792.1"/>
    <property type="molecule type" value="Genomic_DNA"/>
</dbReference>
<dbReference type="STRING" id="530584.SAMN05421630_107219"/>
<dbReference type="InterPro" id="IPR029069">
    <property type="entry name" value="HotDog_dom_sf"/>
</dbReference>
<proteinExistence type="predicted"/>
<dbReference type="RefSeq" id="WP_211323597.1">
    <property type="nucleotide sequence ID" value="NZ_CP016353.1"/>
</dbReference>
<organism evidence="1 2">
    <name type="scientific">Prauserella marina</name>
    <dbReference type="NCBI Taxonomy" id="530584"/>
    <lineage>
        <taxon>Bacteria</taxon>
        <taxon>Bacillati</taxon>
        <taxon>Actinomycetota</taxon>
        <taxon>Actinomycetes</taxon>
        <taxon>Pseudonocardiales</taxon>
        <taxon>Pseudonocardiaceae</taxon>
        <taxon>Prauserella</taxon>
    </lineage>
</organism>
<gene>
    <name evidence="1" type="ORF">SAMN05421630_107219</name>
</gene>
<name>A0A1G6TNQ5_9PSEU</name>
<sequence>MTMTESELAAIVGRPIPGGSYTIEPYVDWLLNDVVESGRDGEVAHPLFAYISVAVGKGVSWDEVFAICGATAADGPMFGEHETVLERPLKVGESFTVSGEFVSAERKRGKRTGVFDIVGFRLALTDAEGELAAATYNSIVFPRRDA</sequence>
<accession>A0A1G6TNQ5</accession>
<reference evidence="1 2" key="1">
    <citation type="submission" date="2016-10" db="EMBL/GenBank/DDBJ databases">
        <authorList>
            <person name="de Groot N.N."/>
        </authorList>
    </citation>
    <scope>NUCLEOTIDE SEQUENCE [LARGE SCALE GENOMIC DNA]</scope>
    <source>
        <strain evidence="1 2">CGMCC 4.5506</strain>
    </source>
</reference>
<keyword evidence="2" id="KW-1185">Reference proteome</keyword>
<dbReference type="Proteomes" id="UP000199494">
    <property type="component" value="Unassembled WGS sequence"/>
</dbReference>
<protein>
    <submittedName>
        <fullName evidence="1">Uncharacterized protein</fullName>
    </submittedName>
</protein>
<dbReference type="Gene3D" id="3.10.129.10">
    <property type="entry name" value="Hotdog Thioesterase"/>
    <property type="match status" value="1"/>
</dbReference>
<dbReference type="SUPFAM" id="SSF54637">
    <property type="entry name" value="Thioesterase/thiol ester dehydrase-isomerase"/>
    <property type="match status" value="1"/>
</dbReference>
<evidence type="ECO:0000313" key="2">
    <source>
        <dbReference type="Proteomes" id="UP000199494"/>
    </source>
</evidence>
<evidence type="ECO:0000313" key="1">
    <source>
        <dbReference type="EMBL" id="SDD30792.1"/>
    </source>
</evidence>